<evidence type="ECO:0000313" key="3">
    <source>
        <dbReference type="EMBL" id="CRK22673.1"/>
    </source>
</evidence>
<sequence>MSFLSSRDGARWNSTSHSRLFSWSRRRASQPASDRSSNDPPHRTRPRPLAPRIAVLAVHPADPRRLVLDSRALDVPHDGQLRGERAQQQRVELAGVARGVGVPGGVEGAGEQVEGLLLVVQVEGLLQGIQVEGLQQGVAVVGHTGGPAGEAAREGVVAGLEAGEGGEGGVEGRDGVLEAGGVGVPGVEGGDVAGFGCRGGGVAVQQVQLQERRLQAGRLGGEGQVGGELRGRGRRECCWRVEKAGFFWRRRGGFVVGLAVVAAVAVVLAVVGCLASLAWAEGGRVGWLVGPAEGGRLTVEAAGREGVDEAVTVLRARTWPWLLAGAVVVDLVLVWAGRPPEEVGRLTVAAAEDEALGG</sequence>
<feature type="transmembrane region" description="Helical" evidence="2">
    <location>
        <begin position="253"/>
        <end position="279"/>
    </location>
</feature>
<name>A0A0G4LKY9_VERLO</name>
<reference evidence="3 4" key="1">
    <citation type="submission" date="2015-05" db="EMBL/GenBank/DDBJ databases">
        <authorList>
            <person name="Wang D.B."/>
            <person name="Wang M."/>
        </authorList>
    </citation>
    <scope>NUCLEOTIDE SEQUENCE [LARGE SCALE GENOMIC DNA]</scope>
    <source>
        <strain evidence="3">VL1</strain>
    </source>
</reference>
<dbReference type="AlphaFoldDB" id="A0A0G4LKY9"/>
<proteinExistence type="predicted"/>
<keyword evidence="2" id="KW-0472">Membrane</keyword>
<accession>A0A0G4LKY9</accession>
<gene>
    <name evidence="3" type="ORF">BN1708_003609</name>
</gene>
<feature type="region of interest" description="Disordered" evidence="1">
    <location>
        <begin position="23"/>
        <end position="51"/>
    </location>
</feature>
<dbReference type="EMBL" id="CVQH01014446">
    <property type="protein sequence ID" value="CRK22673.1"/>
    <property type="molecule type" value="Genomic_DNA"/>
</dbReference>
<keyword evidence="2" id="KW-1133">Transmembrane helix</keyword>
<keyword evidence="2" id="KW-0812">Transmembrane</keyword>
<protein>
    <submittedName>
        <fullName evidence="3">Uncharacterized protein</fullName>
    </submittedName>
</protein>
<dbReference type="Proteomes" id="UP000044602">
    <property type="component" value="Unassembled WGS sequence"/>
</dbReference>
<organism evidence="3 4">
    <name type="scientific">Verticillium longisporum</name>
    <name type="common">Verticillium dahliae var. longisporum</name>
    <dbReference type="NCBI Taxonomy" id="100787"/>
    <lineage>
        <taxon>Eukaryota</taxon>
        <taxon>Fungi</taxon>
        <taxon>Dikarya</taxon>
        <taxon>Ascomycota</taxon>
        <taxon>Pezizomycotina</taxon>
        <taxon>Sordariomycetes</taxon>
        <taxon>Hypocreomycetidae</taxon>
        <taxon>Glomerellales</taxon>
        <taxon>Plectosphaerellaceae</taxon>
        <taxon>Verticillium</taxon>
    </lineage>
</organism>
<evidence type="ECO:0000256" key="1">
    <source>
        <dbReference type="SAM" id="MobiDB-lite"/>
    </source>
</evidence>
<evidence type="ECO:0000256" key="2">
    <source>
        <dbReference type="SAM" id="Phobius"/>
    </source>
</evidence>
<evidence type="ECO:0000313" key="4">
    <source>
        <dbReference type="Proteomes" id="UP000044602"/>
    </source>
</evidence>
<keyword evidence="4" id="KW-1185">Reference proteome</keyword>